<feature type="domain" description="HAT C-terminal dimerisation" evidence="1">
    <location>
        <begin position="298"/>
        <end position="379"/>
    </location>
</feature>
<dbReference type="GO" id="GO:0046983">
    <property type="term" value="F:protein dimerization activity"/>
    <property type="evidence" value="ECO:0007669"/>
    <property type="project" value="InterPro"/>
</dbReference>
<dbReference type="OrthoDB" id="6624102at2759"/>
<dbReference type="EMBL" id="VYZN01000048">
    <property type="protein sequence ID" value="KAE9528742.1"/>
    <property type="molecule type" value="Genomic_DNA"/>
</dbReference>
<evidence type="ECO:0000313" key="2">
    <source>
        <dbReference type="EMBL" id="KAE9528742.1"/>
    </source>
</evidence>
<dbReference type="AlphaFoldDB" id="A0A6G0TAM9"/>
<name>A0A6G0TAM9_APHGL</name>
<keyword evidence="3" id="KW-1185">Reference proteome</keyword>
<dbReference type="Pfam" id="PF05699">
    <property type="entry name" value="Dimer_Tnp_hAT"/>
    <property type="match status" value="1"/>
</dbReference>
<sequence length="398" mass="46914">MSNFCEIGQDDGQTLTSSCYIESEENKDTVIQTNREDWLQLKQFLINYLLKLIEIVQDKRPTLSSSCCIESEENKDTENNVGNKIDMDHELDLKSDYPTDRGQFHETVTDTLKRSILQFGPCRPNIKFPKTENRCFSVHYYYMITKGGLKIPRDWLCYSVLLDVTYCETCWLFADRIKGVSDWQHLSQSIQRHESSIQHLYASKVRSLWMKNQTIDVNIEKQYSQEAMLWRNVLKQKRSKIAKRHFDVLPNDEQTLKAEQELKRECYLAIDSIISNFSWRYEQMNEVVLDFEFLNGNKLFNMKSEDVLKWSKDMAIKYSEDLYGFDLYSELEIFLTIPVTTATCERSFSKLEIIKNYLRSTTSQDRLTNMGIITIERELATKINFENIIDEFATKKAR</sequence>
<protein>
    <recommendedName>
        <fullName evidence="1">HAT C-terminal dimerisation domain-containing protein</fullName>
    </recommendedName>
</protein>
<gene>
    <name evidence="2" type="ORF">AGLY_012317</name>
</gene>
<evidence type="ECO:0000259" key="1">
    <source>
        <dbReference type="Pfam" id="PF05699"/>
    </source>
</evidence>
<dbReference type="InterPro" id="IPR008906">
    <property type="entry name" value="HATC_C_dom"/>
</dbReference>
<proteinExistence type="predicted"/>
<organism evidence="2 3">
    <name type="scientific">Aphis glycines</name>
    <name type="common">Soybean aphid</name>
    <dbReference type="NCBI Taxonomy" id="307491"/>
    <lineage>
        <taxon>Eukaryota</taxon>
        <taxon>Metazoa</taxon>
        <taxon>Ecdysozoa</taxon>
        <taxon>Arthropoda</taxon>
        <taxon>Hexapoda</taxon>
        <taxon>Insecta</taxon>
        <taxon>Pterygota</taxon>
        <taxon>Neoptera</taxon>
        <taxon>Paraneoptera</taxon>
        <taxon>Hemiptera</taxon>
        <taxon>Sternorrhyncha</taxon>
        <taxon>Aphidomorpha</taxon>
        <taxon>Aphidoidea</taxon>
        <taxon>Aphididae</taxon>
        <taxon>Aphidini</taxon>
        <taxon>Aphis</taxon>
        <taxon>Aphis</taxon>
    </lineage>
</organism>
<accession>A0A6G0TAM9</accession>
<comment type="caution">
    <text evidence="2">The sequence shown here is derived from an EMBL/GenBank/DDBJ whole genome shotgun (WGS) entry which is preliminary data.</text>
</comment>
<reference evidence="2 3" key="1">
    <citation type="submission" date="2019-08" db="EMBL/GenBank/DDBJ databases">
        <title>The genome of the soybean aphid Biotype 1, its phylome, world population structure and adaptation to the North American continent.</title>
        <authorList>
            <person name="Giordano R."/>
            <person name="Donthu R.K."/>
            <person name="Hernandez A.G."/>
            <person name="Wright C.L."/>
            <person name="Zimin A.V."/>
        </authorList>
    </citation>
    <scope>NUCLEOTIDE SEQUENCE [LARGE SCALE GENOMIC DNA]</scope>
    <source>
        <tissue evidence="2">Whole aphids</tissue>
    </source>
</reference>
<dbReference type="Proteomes" id="UP000475862">
    <property type="component" value="Unassembled WGS sequence"/>
</dbReference>
<evidence type="ECO:0000313" key="3">
    <source>
        <dbReference type="Proteomes" id="UP000475862"/>
    </source>
</evidence>
<dbReference type="PANTHER" id="PTHR45749:SF21">
    <property type="entry name" value="DUF4371 DOMAIN-CONTAINING PROTEIN"/>
    <property type="match status" value="1"/>
</dbReference>
<dbReference type="PANTHER" id="PTHR45749">
    <property type="match status" value="1"/>
</dbReference>